<keyword evidence="2" id="KW-0472">Membrane</keyword>
<name>A0A5M9K1D2_MONFR</name>
<dbReference type="InterPro" id="IPR001180">
    <property type="entry name" value="CNH_dom"/>
</dbReference>
<keyword evidence="7" id="KW-1185">Reference proteome</keyword>
<sequence length="932" mass="103084">MLSAFTAQPIVELRQRDKSKIESILAFGDRLLVGLNTGSLRIYQVNETPGDIGLLREVEKFSTRAIEQLARIKEANVLISLSNYYVSIHDLQTYTLQEQLMRTKNASTFAVTSNIVKDPATGIPEIISRLAVAVKRRLLLWSWHQSELSSETTEITLAESIRTLTWASATKIICGMNSGYVIVDVITQAIEDIVGPGAIGGATSNQGGRFGGMGSASMGYMGLGGYIPKPLATKLADGEILLAKDINSLFITSEGKPMEKRQIPWQPAPDAIGYSYPYIITLQAPSKGMLEVRNPDTLSLLQSIPLPNASQLHFPPPNISLAHAGKGFHVASERYDESLSILNMLEDALLHNKTERVQQVEALKSKLYFDQQIEQAQSLFNQRRYRAAIDIFIAIEAPPERVIKLYPKAIAGDLSIIEEKNGDVETDNDDTNGSTNSDSDSKESLKPAAVKNLIRNHQKSSSDTSSIRSFGKPDNSDNDNASIKAVPVEDGPLEGKDLITAAIELNSFLVNARTRMKKFLDSETGKILPPKENGHSGTPEPTFESLLIAPESEAEAEKDREQKLLETAKLVDTTLFRSYMLSMPSLAGPLFRLPNFCDPDVVNEKLLETGRYNDLVDFFHGKKLHRPALELLKKFGMGEEENEEAPTLHGPQRTIGYLQHLPPEMIDLILEFAEWPLRADPNLGMEIFLADTEIAETLPRNRVLNFFYTTSISISRLAFGLIDREDPHFYEAQAIVLSNIGSHKQALEIYVFKIKDFEKAEEYCNRPSRMTLSLPYITPFFLSISSHYLHFQPNWPPALKLLSKHGSRLPASSTLDLIPEALPVAELESYFRGRIRAANSIVSESRVVAGLRKSEVVRAQSTLLLGDGLPNGQGGRNRRVVVSDERVCGVCHKRLGGSVIAVLPDSSVVHYGCLGRANVQRPPSSRGSWGGR</sequence>
<dbReference type="InterPro" id="IPR032914">
    <property type="entry name" value="Vam6/VPS39/TRAP1"/>
</dbReference>
<evidence type="ECO:0000256" key="1">
    <source>
        <dbReference type="ARBA" id="ARBA00004184"/>
    </source>
</evidence>
<dbReference type="VEuPathDB" id="FungiDB:MFRU_015g00250"/>
<comment type="caution">
    <text evidence="6">The sequence shown here is derived from an EMBL/GenBank/DDBJ whole genome shotgun (WGS) entry which is preliminary data.</text>
</comment>
<accession>A0A5M9K1D2</accession>
<dbReference type="PANTHER" id="PTHR12894">
    <property type="entry name" value="CNH DOMAIN CONTAINING"/>
    <property type="match status" value="1"/>
</dbReference>
<dbReference type="PROSITE" id="PS50219">
    <property type="entry name" value="CNH"/>
    <property type="match status" value="1"/>
</dbReference>
<gene>
    <name evidence="6" type="ORF">EYC84_006026</name>
</gene>
<dbReference type="GO" id="GO:0006914">
    <property type="term" value="P:autophagy"/>
    <property type="evidence" value="ECO:0007669"/>
    <property type="project" value="TreeGrafter"/>
</dbReference>
<dbReference type="Pfam" id="PF00780">
    <property type="entry name" value="CNH"/>
    <property type="match status" value="1"/>
</dbReference>
<comment type="subcellular location">
    <subcellularLocation>
        <location evidence="1">Endomembrane system</location>
        <topology evidence="1">Peripheral membrane protein</topology>
    </subcellularLocation>
</comment>
<dbReference type="GO" id="GO:0034058">
    <property type="term" value="P:endosomal vesicle fusion"/>
    <property type="evidence" value="ECO:0007669"/>
    <property type="project" value="TreeGrafter"/>
</dbReference>
<evidence type="ECO:0000256" key="3">
    <source>
        <dbReference type="ARBA" id="ARBA00038201"/>
    </source>
</evidence>
<dbReference type="EMBL" id="VICG01000003">
    <property type="protein sequence ID" value="KAA8574583.1"/>
    <property type="molecule type" value="Genomic_DNA"/>
</dbReference>
<evidence type="ECO:0000256" key="4">
    <source>
        <dbReference type="SAM" id="MobiDB-lite"/>
    </source>
</evidence>
<comment type="similarity">
    <text evidence="3">Belongs to the VAM6/VPS39 family.</text>
</comment>
<reference evidence="6 7" key="1">
    <citation type="submission" date="2019-06" db="EMBL/GenBank/DDBJ databases">
        <title>Genome Sequence of the Brown Rot Fungal Pathogen Monilinia fructicola.</title>
        <authorList>
            <person name="De Miccolis Angelini R.M."/>
            <person name="Landi L."/>
            <person name="Abate D."/>
            <person name="Pollastro S."/>
            <person name="Romanazzi G."/>
            <person name="Faretra F."/>
        </authorList>
    </citation>
    <scope>NUCLEOTIDE SEQUENCE [LARGE SCALE GENOMIC DNA]</scope>
    <source>
        <strain evidence="6 7">Mfrc123</strain>
    </source>
</reference>
<evidence type="ECO:0000256" key="2">
    <source>
        <dbReference type="ARBA" id="ARBA00023136"/>
    </source>
</evidence>
<dbReference type="Pfam" id="PF10367">
    <property type="entry name" value="zf-Vps39_C"/>
    <property type="match status" value="1"/>
</dbReference>
<dbReference type="PANTHER" id="PTHR12894:SF49">
    <property type="entry name" value="VAM6_VPS39-LIKE PROTEIN"/>
    <property type="match status" value="1"/>
</dbReference>
<dbReference type="Proteomes" id="UP000322873">
    <property type="component" value="Unassembled WGS sequence"/>
</dbReference>
<evidence type="ECO:0000313" key="6">
    <source>
        <dbReference type="EMBL" id="KAA8574583.1"/>
    </source>
</evidence>
<protein>
    <recommendedName>
        <fullName evidence="5">CNH domain-containing protein</fullName>
    </recommendedName>
</protein>
<dbReference type="GO" id="GO:0012505">
    <property type="term" value="C:endomembrane system"/>
    <property type="evidence" value="ECO:0007669"/>
    <property type="project" value="UniProtKB-SubCell"/>
</dbReference>
<dbReference type="InterPro" id="IPR019453">
    <property type="entry name" value="VPS39/TGFA1_Znf"/>
</dbReference>
<feature type="compositionally biased region" description="Polar residues" evidence="4">
    <location>
        <begin position="459"/>
        <end position="468"/>
    </location>
</feature>
<organism evidence="6 7">
    <name type="scientific">Monilinia fructicola</name>
    <name type="common">Brown rot fungus</name>
    <name type="synonym">Ciboria fructicola</name>
    <dbReference type="NCBI Taxonomy" id="38448"/>
    <lineage>
        <taxon>Eukaryota</taxon>
        <taxon>Fungi</taxon>
        <taxon>Dikarya</taxon>
        <taxon>Ascomycota</taxon>
        <taxon>Pezizomycotina</taxon>
        <taxon>Leotiomycetes</taxon>
        <taxon>Helotiales</taxon>
        <taxon>Sclerotiniaceae</taxon>
        <taxon>Monilinia</taxon>
    </lineage>
</organism>
<dbReference type="Pfam" id="PF10366">
    <property type="entry name" value="Vps39_1"/>
    <property type="match status" value="1"/>
</dbReference>
<dbReference type="InterPro" id="IPR019452">
    <property type="entry name" value="VPS39/TGF_beta_rcpt-assoc_1"/>
</dbReference>
<dbReference type="GO" id="GO:0000329">
    <property type="term" value="C:fungal-type vacuole membrane"/>
    <property type="evidence" value="ECO:0007669"/>
    <property type="project" value="TreeGrafter"/>
</dbReference>
<evidence type="ECO:0000313" key="7">
    <source>
        <dbReference type="Proteomes" id="UP000322873"/>
    </source>
</evidence>
<dbReference type="AlphaFoldDB" id="A0A5M9K1D2"/>
<proteinExistence type="inferred from homology"/>
<feature type="region of interest" description="Disordered" evidence="4">
    <location>
        <begin position="421"/>
        <end position="488"/>
    </location>
</feature>
<feature type="domain" description="CNH" evidence="5">
    <location>
        <begin position="18"/>
        <end position="319"/>
    </location>
</feature>
<evidence type="ECO:0000259" key="5">
    <source>
        <dbReference type="PROSITE" id="PS50219"/>
    </source>
</evidence>